<accession>M1CJN7</accession>
<feature type="compositionally biased region" description="Acidic residues" evidence="1">
    <location>
        <begin position="1"/>
        <end position="11"/>
    </location>
</feature>
<dbReference type="HOGENOM" id="CLU_1985545_0_0_1"/>
<protein>
    <submittedName>
        <fullName evidence="2">Uncharacterized protein</fullName>
    </submittedName>
</protein>
<feature type="compositionally biased region" description="Basic and acidic residues" evidence="1">
    <location>
        <begin position="12"/>
        <end position="29"/>
    </location>
</feature>
<dbReference type="EnsemblPlants" id="PGSC0003DMT400068924">
    <property type="protein sequence ID" value="PGSC0003DMT400068924"/>
    <property type="gene ID" value="PGSC0003DMG400026808"/>
</dbReference>
<dbReference type="AlphaFoldDB" id="M1CJN7"/>
<proteinExistence type="predicted"/>
<reference evidence="3" key="1">
    <citation type="journal article" date="2011" name="Nature">
        <title>Genome sequence and analysis of the tuber crop potato.</title>
        <authorList>
            <consortium name="The Potato Genome Sequencing Consortium"/>
        </authorList>
    </citation>
    <scope>NUCLEOTIDE SEQUENCE [LARGE SCALE GENOMIC DNA]</scope>
    <source>
        <strain evidence="3">cv. DM1-3 516 R44</strain>
    </source>
</reference>
<evidence type="ECO:0000256" key="1">
    <source>
        <dbReference type="SAM" id="MobiDB-lite"/>
    </source>
</evidence>
<evidence type="ECO:0000313" key="3">
    <source>
        <dbReference type="Proteomes" id="UP000011115"/>
    </source>
</evidence>
<sequence length="126" mass="14012">MEVGVEIDTESQEVRITDGPTKEQTHHQGDSGQGTRDTSDMPMVVVGTHIQHTPGRIELANFRNEHSQEVDEDEGLNENINYINIVGDLSPRHVDSLKKGIKKGKSIIPLQVRTMSNKESILAIDQ</sequence>
<feature type="region of interest" description="Disordered" evidence="1">
    <location>
        <begin position="1"/>
        <end position="40"/>
    </location>
</feature>
<dbReference type="Gramene" id="PGSC0003DMT400068924">
    <property type="protein sequence ID" value="PGSC0003DMT400068924"/>
    <property type="gene ID" value="PGSC0003DMG400026808"/>
</dbReference>
<dbReference type="InParanoid" id="M1CJN7"/>
<organism evidence="2 3">
    <name type="scientific">Solanum tuberosum</name>
    <name type="common">Potato</name>
    <dbReference type="NCBI Taxonomy" id="4113"/>
    <lineage>
        <taxon>Eukaryota</taxon>
        <taxon>Viridiplantae</taxon>
        <taxon>Streptophyta</taxon>
        <taxon>Embryophyta</taxon>
        <taxon>Tracheophyta</taxon>
        <taxon>Spermatophyta</taxon>
        <taxon>Magnoliopsida</taxon>
        <taxon>eudicotyledons</taxon>
        <taxon>Gunneridae</taxon>
        <taxon>Pentapetalae</taxon>
        <taxon>asterids</taxon>
        <taxon>lamiids</taxon>
        <taxon>Solanales</taxon>
        <taxon>Solanaceae</taxon>
        <taxon>Solanoideae</taxon>
        <taxon>Solaneae</taxon>
        <taxon>Solanum</taxon>
    </lineage>
</organism>
<keyword evidence="3" id="KW-1185">Reference proteome</keyword>
<dbReference type="PaxDb" id="4113-PGSC0003DMT400068924"/>
<evidence type="ECO:0000313" key="2">
    <source>
        <dbReference type="EnsemblPlants" id="PGSC0003DMT400068924"/>
    </source>
</evidence>
<name>M1CJN7_SOLTU</name>
<dbReference type="Proteomes" id="UP000011115">
    <property type="component" value="Unassembled WGS sequence"/>
</dbReference>
<reference evidence="2" key="2">
    <citation type="submission" date="2015-06" db="UniProtKB">
        <authorList>
            <consortium name="EnsemblPlants"/>
        </authorList>
    </citation>
    <scope>IDENTIFICATION</scope>
    <source>
        <strain evidence="2">DM1-3 516 R44</strain>
    </source>
</reference>